<keyword evidence="1" id="KW-1133">Transmembrane helix</keyword>
<evidence type="ECO:0000313" key="2">
    <source>
        <dbReference type="EMBL" id="WCT56322.1"/>
    </source>
</evidence>
<protein>
    <submittedName>
        <fullName evidence="2">Uncharacterized protein</fullName>
    </submittedName>
</protein>
<organism evidence="2 3">
    <name type="scientific">Paenibacillus kyungheensis</name>
    <dbReference type="NCBI Taxonomy" id="1452732"/>
    <lineage>
        <taxon>Bacteria</taxon>
        <taxon>Bacillati</taxon>
        <taxon>Bacillota</taxon>
        <taxon>Bacilli</taxon>
        <taxon>Bacillales</taxon>
        <taxon>Paenibacillaceae</taxon>
        <taxon>Paenibacillus</taxon>
    </lineage>
</organism>
<proteinExistence type="predicted"/>
<dbReference type="Proteomes" id="UP001220509">
    <property type="component" value="Chromosome"/>
</dbReference>
<accession>A0AAX3M2I9</accession>
<dbReference type="AlphaFoldDB" id="A0AAX3M2I9"/>
<keyword evidence="1" id="KW-0472">Membrane</keyword>
<name>A0AAX3M2I9_9BACL</name>
<sequence>MNFFNIKRSEYLLAIIILVVMILAMVFSFFKSGAVDSWSKPDTQQQYYLGTITKLEEKNTRIDGEVVFYEITLDNKTRHSVSKNSKFYRNIDNYAQNEKTLSYTKVREETTISNIFVGQKVELWKRQLNNHLSEIYELTVIK</sequence>
<dbReference type="RefSeq" id="WP_273614618.1">
    <property type="nucleotide sequence ID" value="NZ_CP117416.1"/>
</dbReference>
<evidence type="ECO:0000313" key="3">
    <source>
        <dbReference type="Proteomes" id="UP001220509"/>
    </source>
</evidence>
<dbReference type="KEGG" id="pka:PQ456_01980"/>
<reference evidence="2 3" key="1">
    <citation type="submission" date="2023-02" db="EMBL/GenBank/DDBJ databases">
        <title>Genome sequence of Paenibacillus kyungheensis KACC 18744.</title>
        <authorList>
            <person name="Kim S."/>
            <person name="Heo J."/>
            <person name="Kwon S.-W."/>
        </authorList>
    </citation>
    <scope>NUCLEOTIDE SEQUENCE [LARGE SCALE GENOMIC DNA]</scope>
    <source>
        <strain evidence="2 3">KACC 18744</strain>
    </source>
</reference>
<feature type="transmembrane region" description="Helical" evidence="1">
    <location>
        <begin position="12"/>
        <end position="30"/>
    </location>
</feature>
<keyword evidence="3" id="KW-1185">Reference proteome</keyword>
<evidence type="ECO:0000256" key="1">
    <source>
        <dbReference type="SAM" id="Phobius"/>
    </source>
</evidence>
<dbReference type="EMBL" id="CP117416">
    <property type="protein sequence ID" value="WCT56322.1"/>
    <property type="molecule type" value="Genomic_DNA"/>
</dbReference>
<keyword evidence="1" id="KW-0812">Transmembrane</keyword>
<gene>
    <name evidence="2" type="ORF">PQ456_01980</name>
</gene>